<accession>A0A9D1EZD7</accession>
<feature type="domain" description="Glycosyl transferase family 1" evidence="1">
    <location>
        <begin position="180"/>
        <end position="263"/>
    </location>
</feature>
<dbReference type="EMBL" id="DVIU01000121">
    <property type="protein sequence ID" value="HIS36202.1"/>
    <property type="molecule type" value="Genomic_DNA"/>
</dbReference>
<sequence length="273" mass="32515">MKQLLFIGHEFHKKTKSADFIKDLLALRYNVECYYINPSEKYSFENLADKEYDVLILWQVMPSLKELHKFITFQHCAFFPMYDNTKTLNSSLWNEYTECNIINFSKTFHKTCQAGGLSSYYIQYFPEQAEIFNYGEEDSVFFWQRSEKITTKTIEKVINVGKINKLYLHKSTDPDNKFKQPAKKWKNKVIYSTWFDTKEEMQNYIQQSAIYFAPRKYEGIGMSFLEAMAAGRCVIAPDYPTMNEYIKNGETGYLYNFKRPQKIKFDDIRKIQK</sequence>
<gene>
    <name evidence="2" type="ORF">IAC10_06180</name>
</gene>
<dbReference type="Pfam" id="PF00534">
    <property type="entry name" value="Glycos_transf_1"/>
    <property type="match status" value="1"/>
</dbReference>
<name>A0A9D1EZD7_9BACT</name>
<dbReference type="Proteomes" id="UP000823928">
    <property type="component" value="Unassembled WGS sequence"/>
</dbReference>
<comment type="caution">
    <text evidence="2">The sequence shown here is derived from an EMBL/GenBank/DDBJ whole genome shotgun (WGS) entry which is preliminary data.</text>
</comment>
<dbReference type="InterPro" id="IPR001296">
    <property type="entry name" value="Glyco_trans_1"/>
</dbReference>
<dbReference type="GO" id="GO:0016757">
    <property type="term" value="F:glycosyltransferase activity"/>
    <property type="evidence" value="ECO:0007669"/>
    <property type="project" value="InterPro"/>
</dbReference>
<proteinExistence type="predicted"/>
<dbReference type="AlphaFoldDB" id="A0A9D1EZD7"/>
<dbReference type="SUPFAM" id="SSF53756">
    <property type="entry name" value="UDP-Glycosyltransferase/glycogen phosphorylase"/>
    <property type="match status" value="1"/>
</dbReference>
<dbReference type="Gene3D" id="3.40.50.2000">
    <property type="entry name" value="Glycogen Phosphorylase B"/>
    <property type="match status" value="1"/>
</dbReference>
<organism evidence="2 3">
    <name type="scientific">Candidatus Scatousia excrementigallinarum</name>
    <dbReference type="NCBI Taxonomy" id="2840935"/>
    <lineage>
        <taxon>Bacteria</taxon>
        <taxon>Candidatus Scatousia</taxon>
    </lineage>
</organism>
<protein>
    <submittedName>
        <fullName evidence="2">Glycosyltransferase</fullName>
    </submittedName>
</protein>
<evidence type="ECO:0000313" key="2">
    <source>
        <dbReference type="EMBL" id="HIS36202.1"/>
    </source>
</evidence>
<dbReference type="PANTHER" id="PTHR12526">
    <property type="entry name" value="GLYCOSYLTRANSFERASE"/>
    <property type="match status" value="1"/>
</dbReference>
<evidence type="ECO:0000313" key="3">
    <source>
        <dbReference type="Proteomes" id="UP000823928"/>
    </source>
</evidence>
<reference evidence="2" key="2">
    <citation type="journal article" date="2021" name="PeerJ">
        <title>Extensive microbial diversity within the chicken gut microbiome revealed by metagenomics and culture.</title>
        <authorList>
            <person name="Gilroy R."/>
            <person name="Ravi A."/>
            <person name="Getino M."/>
            <person name="Pursley I."/>
            <person name="Horton D.L."/>
            <person name="Alikhan N.F."/>
            <person name="Baker D."/>
            <person name="Gharbi K."/>
            <person name="Hall N."/>
            <person name="Watson M."/>
            <person name="Adriaenssens E.M."/>
            <person name="Foster-Nyarko E."/>
            <person name="Jarju S."/>
            <person name="Secka A."/>
            <person name="Antonio M."/>
            <person name="Oren A."/>
            <person name="Chaudhuri R.R."/>
            <person name="La Ragione R."/>
            <person name="Hildebrand F."/>
            <person name="Pallen M.J."/>
        </authorList>
    </citation>
    <scope>NUCLEOTIDE SEQUENCE</scope>
    <source>
        <strain evidence="2">6276</strain>
    </source>
</reference>
<reference evidence="2" key="1">
    <citation type="submission" date="2020-10" db="EMBL/GenBank/DDBJ databases">
        <authorList>
            <person name="Gilroy R."/>
        </authorList>
    </citation>
    <scope>NUCLEOTIDE SEQUENCE</scope>
    <source>
        <strain evidence="2">6276</strain>
    </source>
</reference>
<evidence type="ECO:0000259" key="1">
    <source>
        <dbReference type="Pfam" id="PF00534"/>
    </source>
</evidence>
<feature type="non-terminal residue" evidence="2">
    <location>
        <position position="273"/>
    </location>
</feature>